<dbReference type="Gene3D" id="2.60.40.790">
    <property type="match status" value="1"/>
</dbReference>
<evidence type="ECO:0000313" key="4">
    <source>
        <dbReference type="Proteomes" id="UP000694941"/>
    </source>
</evidence>
<accession>A0ABM1SAZ8</accession>
<organism evidence="4 8">
    <name type="scientific">Limulus polyphemus</name>
    <name type="common">Atlantic horseshoe crab</name>
    <dbReference type="NCBI Taxonomy" id="6850"/>
    <lineage>
        <taxon>Eukaryota</taxon>
        <taxon>Metazoa</taxon>
        <taxon>Ecdysozoa</taxon>
        <taxon>Arthropoda</taxon>
        <taxon>Chelicerata</taxon>
        <taxon>Merostomata</taxon>
        <taxon>Xiphosura</taxon>
        <taxon>Limulidae</taxon>
        <taxon>Limulus</taxon>
    </lineage>
</organism>
<dbReference type="InterPro" id="IPR007052">
    <property type="entry name" value="CS_dom"/>
</dbReference>
<dbReference type="RefSeq" id="XP_013773603.1">
    <property type="nucleotide sequence ID" value="XM_013918149.2"/>
</dbReference>
<evidence type="ECO:0000259" key="3">
    <source>
        <dbReference type="PROSITE" id="PS51203"/>
    </source>
</evidence>
<dbReference type="SUPFAM" id="SSF49764">
    <property type="entry name" value="HSP20-like chaperones"/>
    <property type="match status" value="1"/>
</dbReference>
<dbReference type="InterPro" id="IPR007699">
    <property type="entry name" value="SGS_dom"/>
</dbReference>
<dbReference type="InterPro" id="IPR008978">
    <property type="entry name" value="HSP20-like_chaperone"/>
</dbReference>
<gene>
    <name evidence="5 6 7 8" type="primary">LOC106458622</name>
</gene>
<dbReference type="PROSITE" id="PS51048">
    <property type="entry name" value="SGS"/>
    <property type="match status" value="1"/>
</dbReference>
<evidence type="ECO:0000313" key="8">
    <source>
        <dbReference type="RefSeq" id="XP_022240803.1"/>
    </source>
</evidence>
<dbReference type="InterPro" id="IPR044563">
    <property type="entry name" value="Sgt1-like"/>
</dbReference>
<dbReference type="Pfam" id="PF05002">
    <property type="entry name" value="SGS"/>
    <property type="match status" value="1"/>
</dbReference>
<reference evidence="5 6" key="1">
    <citation type="submission" date="2025-05" db="UniProtKB">
        <authorList>
            <consortium name="RefSeq"/>
        </authorList>
    </citation>
    <scope>IDENTIFICATION</scope>
    <source>
        <tissue evidence="5 6">Muscle</tissue>
    </source>
</reference>
<evidence type="ECO:0000259" key="2">
    <source>
        <dbReference type="PROSITE" id="PS51048"/>
    </source>
</evidence>
<dbReference type="PROSITE" id="PS51203">
    <property type="entry name" value="CS"/>
    <property type="match status" value="1"/>
</dbReference>
<evidence type="ECO:0000313" key="7">
    <source>
        <dbReference type="RefSeq" id="XP_022240798.1"/>
    </source>
</evidence>
<feature type="domain" description="CS" evidence="3">
    <location>
        <begin position="2"/>
        <end position="91"/>
    </location>
</feature>
<dbReference type="PANTHER" id="PTHR45862">
    <property type="entry name" value="PROTEIN SGT1 HOMOLOG"/>
    <property type="match status" value="1"/>
</dbReference>
<sequence>MSSKGRYEWYQTESHVVITILLKNLKDDDVKIVFLPEDLSCSIKLPGGTDYNLELELSHEIVPSKSSWKLLPSKIEIKMKKAEGIRWTALEKTEETRKLKQIPQDHSASAGPPTVYPSSAQHQKDWDKLVLDIKKEEETEKPEGEAALNELFQKIYAEGSDEVKKAMNKSFMESGGTVLSTNWQEVGSKHVEVKPPDGMEWKKWE</sequence>
<name>A0ABM1SAZ8_LIMPO</name>
<dbReference type="Pfam" id="PF04969">
    <property type="entry name" value="CS"/>
    <property type="match status" value="1"/>
</dbReference>
<feature type="region of interest" description="Disordered" evidence="1">
    <location>
        <begin position="96"/>
        <end position="121"/>
    </location>
</feature>
<dbReference type="RefSeq" id="XP_022240803.1">
    <property type="nucleotide sequence ID" value="XM_022385095.1"/>
</dbReference>
<dbReference type="RefSeq" id="XP_022240798.1">
    <property type="nucleotide sequence ID" value="XM_022385090.1"/>
</dbReference>
<proteinExistence type="predicted"/>
<evidence type="ECO:0000313" key="6">
    <source>
        <dbReference type="RefSeq" id="XP_013773625.1"/>
    </source>
</evidence>
<feature type="domain" description="SGS" evidence="2">
    <location>
        <begin position="115"/>
        <end position="205"/>
    </location>
</feature>
<dbReference type="Proteomes" id="UP000694941">
    <property type="component" value="Unplaced"/>
</dbReference>
<evidence type="ECO:0000313" key="5">
    <source>
        <dbReference type="RefSeq" id="XP_013773603.1"/>
    </source>
</evidence>
<evidence type="ECO:0000256" key="1">
    <source>
        <dbReference type="SAM" id="MobiDB-lite"/>
    </source>
</evidence>
<keyword evidence="4" id="KW-1185">Reference proteome</keyword>
<dbReference type="RefSeq" id="XP_013773625.1">
    <property type="nucleotide sequence ID" value="XM_013918171.2"/>
</dbReference>
<dbReference type="GeneID" id="106458622"/>
<protein>
    <submittedName>
        <fullName evidence="5 6">Protein SGT1 homolog</fullName>
    </submittedName>
</protein>